<reference evidence="1 2" key="1">
    <citation type="submission" date="2016-03" db="EMBL/GenBank/DDBJ databases">
        <title>Cyphomyrmex costatus WGS genome.</title>
        <authorList>
            <person name="Nygaard S."/>
            <person name="Hu H."/>
            <person name="Boomsma J."/>
            <person name="Zhang G."/>
        </authorList>
    </citation>
    <scope>NUCLEOTIDE SEQUENCE [LARGE SCALE GENOMIC DNA]</scope>
    <source>
        <strain evidence="1">MS0001</strain>
        <tissue evidence="1">Whole body</tissue>
    </source>
</reference>
<dbReference type="AlphaFoldDB" id="A0A151IPI6"/>
<dbReference type="Proteomes" id="UP000078542">
    <property type="component" value="Unassembled WGS sequence"/>
</dbReference>
<feature type="non-terminal residue" evidence="1">
    <location>
        <position position="1"/>
    </location>
</feature>
<protein>
    <submittedName>
        <fullName evidence="1">Uncharacterized protein</fullName>
    </submittedName>
</protein>
<evidence type="ECO:0000313" key="2">
    <source>
        <dbReference type="Proteomes" id="UP000078542"/>
    </source>
</evidence>
<evidence type="ECO:0000313" key="1">
    <source>
        <dbReference type="EMBL" id="KYN07880.1"/>
    </source>
</evidence>
<keyword evidence="2" id="KW-1185">Reference proteome</keyword>
<name>A0A151IPI6_9HYME</name>
<organism evidence="1 2">
    <name type="scientific">Cyphomyrmex costatus</name>
    <dbReference type="NCBI Taxonomy" id="456900"/>
    <lineage>
        <taxon>Eukaryota</taxon>
        <taxon>Metazoa</taxon>
        <taxon>Ecdysozoa</taxon>
        <taxon>Arthropoda</taxon>
        <taxon>Hexapoda</taxon>
        <taxon>Insecta</taxon>
        <taxon>Pterygota</taxon>
        <taxon>Neoptera</taxon>
        <taxon>Endopterygota</taxon>
        <taxon>Hymenoptera</taxon>
        <taxon>Apocrita</taxon>
        <taxon>Aculeata</taxon>
        <taxon>Formicoidea</taxon>
        <taxon>Formicidae</taxon>
        <taxon>Myrmicinae</taxon>
        <taxon>Cyphomyrmex</taxon>
    </lineage>
</organism>
<accession>A0A151IPI6</accession>
<proteinExistence type="predicted"/>
<sequence length="135" mass="14485">NEDSLAAPARQEGPGDPHISGVYVLTGSVFAECRPEKKYSSPDTLSFLRAPGLNPECRSALKNNLIVKRDDFNHKDQDQVGIVLAALGETVSDFLSLDTRSSLGSDARAVISTVNDGAMMLADLFYLSPCQGEPD</sequence>
<dbReference type="EMBL" id="KQ976850">
    <property type="protein sequence ID" value="KYN07880.1"/>
    <property type="molecule type" value="Genomic_DNA"/>
</dbReference>
<dbReference type="STRING" id="456900.A0A151IPI6"/>
<gene>
    <name evidence="1" type="ORF">ALC62_01143</name>
</gene>